<dbReference type="Gene3D" id="3.40.50.2300">
    <property type="match status" value="1"/>
</dbReference>
<dbReference type="STRING" id="416943.SAMN05445871_3972"/>
<accession>A0A1H7L6B2</accession>
<dbReference type="InterPro" id="IPR011006">
    <property type="entry name" value="CheY-like_superfamily"/>
</dbReference>
<feature type="domain" description="Response regulatory" evidence="2">
    <location>
        <begin position="1"/>
        <end position="60"/>
    </location>
</feature>
<dbReference type="SUPFAM" id="SSF52172">
    <property type="entry name" value="CheY-like"/>
    <property type="match status" value="1"/>
</dbReference>
<keyword evidence="4" id="KW-1185">Reference proteome</keyword>
<gene>
    <name evidence="3" type="ORF">SAMN05192542_104204</name>
</gene>
<protein>
    <submittedName>
        <fullName evidence="3">Response regulator receiver domain-containing protein</fullName>
    </submittedName>
</protein>
<organism evidence="3 4">
    <name type="scientific">Paraburkholderia caballeronis</name>
    <dbReference type="NCBI Taxonomy" id="416943"/>
    <lineage>
        <taxon>Bacteria</taxon>
        <taxon>Pseudomonadati</taxon>
        <taxon>Pseudomonadota</taxon>
        <taxon>Betaproteobacteria</taxon>
        <taxon>Burkholderiales</taxon>
        <taxon>Burkholderiaceae</taxon>
        <taxon>Paraburkholderia</taxon>
    </lineage>
</organism>
<evidence type="ECO:0000256" key="1">
    <source>
        <dbReference type="PROSITE-ProRule" id="PRU00169"/>
    </source>
</evidence>
<evidence type="ECO:0000313" key="3">
    <source>
        <dbReference type="EMBL" id="SEK94498.1"/>
    </source>
</evidence>
<dbReference type="GO" id="GO:0000160">
    <property type="term" value="P:phosphorelay signal transduction system"/>
    <property type="evidence" value="ECO:0007669"/>
    <property type="project" value="InterPro"/>
</dbReference>
<dbReference type="InterPro" id="IPR001789">
    <property type="entry name" value="Sig_transdc_resp-reg_receiver"/>
</dbReference>
<proteinExistence type="predicted"/>
<sequence>MSGIELHERLLSLGYAIPVILVTAAETPDTLARARRNGVLAIFPKPFDPTEMQYWLSRALAGDPGFSS</sequence>
<dbReference type="EMBL" id="FOAJ01000004">
    <property type="protein sequence ID" value="SEK94498.1"/>
    <property type="molecule type" value="Genomic_DNA"/>
</dbReference>
<dbReference type="Proteomes" id="UP000199120">
    <property type="component" value="Unassembled WGS sequence"/>
</dbReference>
<comment type="caution">
    <text evidence="1">Lacks conserved residue(s) required for the propagation of feature annotation.</text>
</comment>
<evidence type="ECO:0000313" key="4">
    <source>
        <dbReference type="Proteomes" id="UP000199120"/>
    </source>
</evidence>
<dbReference type="PROSITE" id="PS50110">
    <property type="entry name" value="RESPONSE_REGULATORY"/>
    <property type="match status" value="1"/>
</dbReference>
<dbReference type="AlphaFoldDB" id="A0A1H7L6B2"/>
<reference evidence="4" key="1">
    <citation type="submission" date="2016-10" db="EMBL/GenBank/DDBJ databases">
        <authorList>
            <person name="Varghese N."/>
            <person name="Submissions S."/>
        </authorList>
    </citation>
    <scope>NUCLEOTIDE SEQUENCE [LARGE SCALE GENOMIC DNA]</scope>
    <source>
        <strain evidence="4">LMG 26416</strain>
    </source>
</reference>
<name>A0A1H7L6B2_9BURK</name>
<evidence type="ECO:0000259" key="2">
    <source>
        <dbReference type="PROSITE" id="PS50110"/>
    </source>
</evidence>